<evidence type="ECO:0000256" key="2">
    <source>
        <dbReference type="ARBA" id="ARBA00023125"/>
    </source>
</evidence>
<dbReference type="InterPro" id="IPR000835">
    <property type="entry name" value="HTH_MarR-typ"/>
</dbReference>
<evidence type="ECO:0000256" key="3">
    <source>
        <dbReference type="ARBA" id="ARBA00023163"/>
    </source>
</evidence>
<dbReference type="GO" id="GO:0003677">
    <property type="term" value="F:DNA binding"/>
    <property type="evidence" value="ECO:0007669"/>
    <property type="project" value="UniProtKB-KW"/>
</dbReference>
<organism evidence="4 5">
    <name type="scientific">Anaerocolumna cellulosilytica</name>
    <dbReference type="NCBI Taxonomy" id="433286"/>
    <lineage>
        <taxon>Bacteria</taxon>
        <taxon>Bacillati</taxon>
        <taxon>Bacillota</taxon>
        <taxon>Clostridia</taxon>
        <taxon>Lachnospirales</taxon>
        <taxon>Lachnospiraceae</taxon>
        <taxon>Anaerocolumna</taxon>
    </lineage>
</organism>
<dbReference type="InterPro" id="IPR036390">
    <property type="entry name" value="WH_DNA-bd_sf"/>
</dbReference>
<dbReference type="AlphaFoldDB" id="A0A6S6R3R2"/>
<proteinExistence type="predicted"/>
<accession>A0A6S6R3R2</accession>
<dbReference type="GO" id="GO:0003700">
    <property type="term" value="F:DNA-binding transcription factor activity"/>
    <property type="evidence" value="ECO:0007669"/>
    <property type="project" value="InterPro"/>
</dbReference>
<dbReference type="PANTHER" id="PTHR42756:SF1">
    <property type="entry name" value="TRANSCRIPTIONAL REPRESSOR OF EMRAB OPERON"/>
    <property type="match status" value="1"/>
</dbReference>
<dbReference type="SMART" id="SM00347">
    <property type="entry name" value="HTH_MARR"/>
    <property type="match status" value="1"/>
</dbReference>
<dbReference type="Proteomes" id="UP000515561">
    <property type="component" value="Chromosome"/>
</dbReference>
<dbReference type="PRINTS" id="PR00598">
    <property type="entry name" value="HTHMARR"/>
</dbReference>
<keyword evidence="2" id="KW-0238">DNA-binding</keyword>
<dbReference type="PANTHER" id="PTHR42756">
    <property type="entry name" value="TRANSCRIPTIONAL REGULATOR, MARR"/>
    <property type="match status" value="1"/>
</dbReference>
<evidence type="ECO:0000313" key="5">
    <source>
        <dbReference type="Proteomes" id="UP000515561"/>
    </source>
</evidence>
<dbReference type="RefSeq" id="WP_184092383.1">
    <property type="nucleotide sequence ID" value="NZ_AP023367.1"/>
</dbReference>
<keyword evidence="1" id="KW-0805">Transcription regulation</keyword>
<keyword evidence="5" id="KW-1185">Reference proteome</keyword>
<dbReference type="KEGG" id="acel:acsn021_35680"/>
<gene>
    <name evidence="4" type="ORF">acsn021_35680</name>
</gene>
<dbReference type="InterPro" id="IPR036388">
    <property type="entry name" value="WH-like_DNA-bd_sf"/>
</dbReference>
<evidence type="ECO:0000313" key="4">
    <source>
        <dbReference type="EMBL" id="BCJ95999.1"/>
    </source>
</evidence>
<dbReference type="Pfam" id="PF12802">
    <property type="entry name" value="MarR_2"/>
    <property type="match status" value="1"/>
</dbReference>
<name>A0A6S6R3R2_9FIRM</name>
<keyword evidence="3" id="KW-0804">Transcription</keyword>
<dbReference type="SUPFAM" id="SSF46785">
    <property type="entry name" value="Winged helix' DNA-binding domain"/>
    <property type="match status" value="1"/>
</dbReference>
<sequence length="152" mass="17782">MKECEKPKHPDDYGIFIKKLGKNIKYLSDENLVKHGITLEQVKILRFLTLYYSESPAYQKDIEQHFEIKRSSVTNILQNMERNGLITRIGDALDARVKKVLLTEKGKELSISLVDYIIQLENIIVQGMSEDEKRTFKDLLKRSLKNVEEYMC</sequence>
<protein>
    <submittedName>
        <fullName evidence="4">Uncharacterized protein</fullName>
    </submittedName>
</protein>
<dbReference type="EMBL" id="AP023367">
    <property type="protein sequence ID" value="BCJ95999.1"/>
    <property type="molecule type" value="Genomic_DNA"/>
</dbReference>
<evidence type="ECO:0000256" key="1">
    <source>
        <dbReference type="ARBA" id="ARBA00023015"/>
    </source>
</evidence>
<dbReference type="Gene3D" id="1.10.10.10">
    <property type="entry name" value="Winged helix-like DNA-binding domain superfamily/Winged helix DNA-binding domain"/>
    <property type="match status" value="1"/>
</dbReference>
<reference evidence="4 5" key="1">
    <citation type="journal article" date="2016" name="Int. J. Syst. Evol. Microbiol.">
        <title>Descriptions of Anaerotaenia torta gen. nov., sp. nov. and Anaerocolumna cellulosilytica gen. nov., sp. nov. isolated from a methanogenic reactor of cattle waste.</title>
        <authorList>
            <person name="Uek A."/>
            <person name="Ohtaki Y."/>
            <person name="Kaku N."/>
            <person name="Ueki K."/>
        </authorList>
    </citation>
    <scope>NUCLEOTIDE SEQUENCE [LARGE SCALE GENOMIC DNA]</scope>
    <source>
        <strain evidence="4 5">SN021</strain>
    </source>
</reference>
<dbReference type="PROSITE" id="PS50995">
    <property type="entry name" value="HTH_MARR_2"/>
    <property type="match status" value="1"/>
</dbReference>